<dbReference type="EMBL" id="SDEE01000183">
    <property type="protein sequence ID" value="RXW19780.1"/>
    <property type="molecule type" value="Genomic_DNA"/>
</dbReference>
<accession>A0A4Q2DIG3</accession>
<dbReference type="AlphaFoldDB" id="A0A4Q2DIG3"/>
<sequence>MQAPAFTPQDLTVLDNPIRAKFVSLICNAAYSASDEDGASTFIEKCLELCGGSKELLSQVFQTRFMEKRIPLFLVLCHTRRLAGSETTIPPLITHLLHHLELSGSALDDMELACCVHEHIRLYQLIRRGYLQCSDTITFGSWQGDRYECSIKIPEFIDKMVISQKIRAPFMARWTIFDLIFSATPGDKWVVRLEIKAAHPWKQLERPGALELNIHKVRLYGKS</sequence>
<dbReference type="Proteomes" id="UP000290288">
    <property type="component" value="Unassembled WGS sequence"/>
</dbReference>
<organism evidence="1 2">
    <name type="scientific">Candolleomyces aberdarensis</name>
    <dbReference type="NCBI Taxonomy" id="2316362"/>
    <lineage>
        <taxon>Eukaryota</taxon>
        <taxon>Fungi</taxon>
        <taxon>Dikarya</taxon>
        <taxon>Basidiomycota</taxon>
        <taxon>Agaricomycotina</taxon>
        <taxon>Agaricomycetes</taxon>
        <taxon>Agaricomycetidae</taxon>
        <taxon>Agaricales</taxon>
        <taxon>Agaricineae</taxon>
        <taxon>Psathyrellaceae</taxon>
        <taxon>Candolleomyces</taxon>
    </lineage>
</organism>
<name>A0A4Q2DIG3_9AGAR</name>
<evidence type="ECO:0000313" key="2">
    <source>
        <dbReference type="Proteomes" id="UP000290288"/>
    </source>
</evidence>
<comment type="caution">
    <text evidence="1">The sequence shown here is derived from an EMBL/GenBank/DDBJ whole genome shotgun (WGS) entry which is preliminary data.</text>
</comment>
<keyword evidence="2" id="KW-1185">Reference proteome</keyword>
<protein>
    <submittedName>
        <fullName evidence="1">Uncharacterized protein</fullName>
    </submittedName>
</protein>
<evidence type="ECO:0000313" key="1">
    <source>
        <dbReference type="EMBL" id="RXW19780.1"/>
    </source>
</evidence>
<proteinExistence type="predicted"/>
<dbReference type="OrthoDB" id="2889147at2759"/>
<reference evidence="1 2" key="1">
    <citation type="submission" date="2019-01" db="EMBL/GenBank/DDBJ databases">
        <title>Draft genome sequence of Psathyrella aberdarensis IHI B618.</title>
        <authorList>
            <person name="Buettner E."/>
            <person name="Kellner H."/>
        </authorList>
    </citation>
    <scope>NUCLEOTIDE SEQUENCE [LARGE SCALE GENOMIC DNA]</scope>
    <source>
        <strain evidence="1 2">IHI B618</strain>
    </source>
</reference>
<gene>
    <name evidence="1" type="ORF">EST38_g6069</name>
</gene>